<evidence type="ECO:0000256" key="2">
    <source>
        <dbReference type="ARBA" id="ARBA00022741"/>
    </source>
</evidence>
<protein>
    <submittedName>
        <fullName evidence="5">ABC-2 type transport system ATP-binding protein</fullName>
    </submittedName>
</protein>
<dbReference type="GO" id="GO:0005524">
    <property type="term" value="F:ATP binding"/>
    <property type="evidence" value="ECO:0007669"/>
    <property type="project" value="UniProtKB-KW"/>
</dbReference>
<evidence type="ECO:0000259" key="4">
    <source>
        <dbReference type="PROSITE" id="PS50893"/>
    </source>
</evidence>
<dbReference type="PROSITE" id="PS00211">
    <property type="entry name" value="ABC_TRANSPORTER_1"/>
    <property type="match status" value="1"/>
</dbReference>
<keyword evidence="1" id="KW-0813">Transport</keyword>
<dbReference type="PANTHER" id="PTHR42711:SF15">
    <property type="entry name" value="ABC-TYPE MULTIDRUG TRANSPORT SYSTEM, ATPASE COMPONENT"/>
    <property type="match status" value="1"/>
</dbReference>
<dbReference type="Proteomes" id="UP000199675">
    <property type="component" value="Unassembled WGS sequence"/>
</dbReference>
<dbReference type="InterPro" id="IPR003439">
    <property type="entry name" value="ABC_transporter-like_ATP-bd"/>
</dbReference>
<feature type="domain" description="ABC transporter" evidence="4">
    <location>
        <begin position="5"/>
        <end position="236"/>
    </location>
</feature>
<keyword evidence="2" id="KW-0547">Nucleotide-binding</keyword>
<evidence type="ECO:0000313" key="5">
    <source>
        <dbReference type="EMBL" id="SDX45105.1"/>
    </source>
</evidence>
<proteinExistence type="predicted"/>
<dbReference type="InterPro" id="IPR003593">
    <property type="entry name" value="AAA+_ATPase"/>
</dbReference>
<name>A0A1H3BTQ1_9GAMM</name>
<keyword evidence="3 5" id="KW-0067">ATP-binding</keyword>
<sequence>MTDALEIQGLTKTYDDGFEALKGIDLRVEQGDFFALLGPNGAGKSTTLGIVSSLVNKSGGSVRVFGHDIDTDLSAAKLNLGVVPQEFNFNQFEKVQDIVTTQAGYYGIPLRQASKAAEKYLRKLGLWDKRDTPARMLSGGMKRRLMIARALVHEPGLLILDEPTAGVDIELRRSMWAFLEEMNRQGTTIILTTHYLEEAEALCRNIAIIDHGQILRHTSKRELLQQLHLETFVLDVSEPLAEPPALEGFSVRVTGEGALEVDVEKSRSLNEVFVQLEARGIRVMSMRTKANRLEELFIRMVEENSEQAGEEGK</sequence>
<dbReference type="OrthoDB" id="9775490at2"/>
<dbReference type="InterPro" id="IPR027417">
    <property type="entry name" value="P-loop_NTPase"/>
</dbReference>
<dbReference type="Gene3D" id="3.40.50.300">
    <property type="entry name" value="P-loop containing nucleotide triphosphate hydrolases"/>
    <property type="match status" value="1"/>
</dbReference>
<gene>
    <name evidence="5" type="ORF">SAMN04487960_109152</name>
</gene>
<dbReference type="SMART" id="SM00382">
    <property type="entry name" value="AAA"/>
    <property type="match status" value="1"/>
</dbReference>
<dbReference type="InterPro" id="IPR050763">
    <property type="entry name" value="ABC_transporter_ATP-binding"/>
</dbReference>
<dbReference type="Pfam" id="PF00005">
    <property type="entry name" value="ABC_tran"/>
    <property type="match status" value="1"/>
</dbReference>
<dbReference type="CDD" id="cd03263">
    <property type="entry name" value="ABC_subfamily_A"/>
    <property type="match status" value="1"/>
</dbReference>
<dbReference type="InterPro" id="IPR017871">
    <property type="entry name" value="ABC_transporter-like_CS"/>
</dbReference>
<dbReference type="PROSITE" id="PS50893">
    <property type="entry name" value="ABC_TRANSPORTER_2"/>
    <property type="match status" value="1"/>
</dbReference>
<dbReference type="PANTHER" id="PTHR42711">
    <property type="entry name" value="ABC TRANSPORTER ATP-BINDING PROTEIN"/>
    <property type="match status" value="1"/>
</dbReference>
<accession>A0A1H3BTQ1</accession>
<dbReference type="AlphaFoldDB" id="A0A1H3BTQ1"/>
<evidence type="ECO:0000256" key="1">
    <source>
        <dbReference type="ARBA" id="ARBA00022448"/>
    </source>
</evidence>
<evidence type="ECO:0000256" key="3">
    <source>
        <dbReference type="ARBA" id="ARBA00022840"/>
    </source>
</evidence>
<organism evidence="5 6">
    <name type="scientific">Marinobacter mobilis</name>
    <dbReference type="NCBI Taxonomy" id="488533"/>
    <lineage>
        <taxon>Bacteria</taxon>
        <taxon>Pseudomonadati</taxon>
        <taxon>Pseudomonadota</taxon>
        <taxon>Gammaproteobacteria</taxon>
        <taxon>Pseudomonadales</taxon>
        <taxon>Marinobacteraceae</taxon>
        <taxon>Marinobacter</taxon>
    </lineage>
</organism>
<dbReference type="STRING" id="488533.SAMN04487960_109152"/>
<dbReference type="EMBL" id="FNNE01000009">
    <property type="protein sequence ID" value="SDX45105.1"/>
    <property type="molecule type" value="Genomic_DNA"/>
</dbReference>
<keyword evidence="6" id="KW-1185">Reference proteome</keyword>
<dbReference type="SUPFAM" id="SSF52540">
    <property type="entry name" value="P-loop containing nucleoside triphosphate hydrolases"/>
    <property type="match status" value="1"/>
</dbReference>
<reference evidence="5 6" key="1">
    <citation type="submission" date="2016-10" db="EMBL/GenBank/DDBJ databases">
        <authorList>
            <person name="de Groot N.N."/>
        </authorList>
    </citation>
    <scope>NUCLEOTIDE SEQUENCE [LARGE SCALE GENOMIC DNA]</scope>
    <source>
        <strain evidence="5 6">CGMCC 1.7059</strain>
    </source>
</reference>
<dbReference type="GO" id="GO:0016887">
    <property type="term" value="F:ATP hydrolysis activity"/>
    <property type="evidence" value="ECO:0007669"/>
    <property type="project" value="InterPro"/>
</dbReference>
<evidence type="ECO:0000313" key="6">
    <source>
        <dbReference type="Proteomes" id="UP000199675"/>
    </source>
</evidence>
<dbReference type="RefSeq" id="WP_091816218.1">
    <property type="nucleotide sequence ID" value="NZ_FNNE01000009.1"/>
</dbReference>